<evidence type="ECO:0000256" key="4">
    <source>
        <dbReference type="ARBA" id="ARBA00022821"/>
    </source>
</evidence>
<dbReference type="Gene3D" id="1.10.10.10">
    <property type="entry name" value="Winged helix-like DNA-binding domain superfamily/Winged helix DNA-binding domain"/>
    <property type="match status" value="1"/>
</dbReference>
<keyword evidence="5" id="KW-0067">ATP-binding</keyword>
<dbReference type="Gene3D" id="3.80.10.10">
    <property type="entry name" value="Ribonuclease Inhibitor"/>
    <property type="match status" value="2"/>
</dbReference>
<dbReference type="eggNOG" id="KOG4658">
    <property type="taxonomic scope" value="Eukaryota"/>
</dbReference>
<evidence type="ECO:0000313" key="10">
    <source>
        <dbReference type="Proteomes" id="UP000189703"/>
    </source>
</evidence>
<evidence type="ECO:0000256" key="5">
    <source>
        <dbReference type="ARBA" id="ARBA00022840"/>
    </source>
</evidence>
<proteinExistence type="predicted"/>
<evidence type="ECO:0000256" key="2">
    <source>
        <dbReference type="ARBA" id="ARBA00022737"/>
    </source>
</evidence>
<evidence type="ECO:0000259" key="8">
    <source>
        <dbReference type="Pfam" id="PF23559"/>
    </source>
</evidence>
<keyword evidence="3" id="KW-0547">Nucleotide-binding</keyword>
<dbReference type="Gene3D" id="1.10.8.430">
    <property type="entry name" value="Helical domain of apoptotic protease-activating factors"/>
    <property type="match status" value="1"/>
</dbReference>
<feature type="domain" description="Disease resistance N-terminal" evidence="7">
    <location>
        <begin position="9"/>
        <end position="105"/>
    </location>
</feature>
<accession>A0A1U8BPV9</accession>
<dbReference type="Pfam" id="PF23559">
    <property type="entry name" value="WHD_DRP"/>
    <property type="match status" value="1"/>
</dbReference>
<reference evidence="11" key="1">
    <citation type="submission" date="2025-08" db="UniProtKB">
        <authorList>
            <consortium name="RefSeq"/>
        </authorList>
    </citation>
    <scope>IDENTIFICATION</scope>
</reference>
<dbReference type="FunFam" id="3.40.50.300:FF:001091">
    <property type="entry name" value="Probable disease resistance protein At1g61300"/>
    <property type="match status" value="1"/>
</dbReference>
<dbReference type="InterPro" id="IPR027417">
    <property type="entry name" value="P-loop_NTPase"/>
</dbReference>
<evidence type="ECO:0000256" key="1">
    <source>
        <dbReference type="ARBA" id="ARBA00022614"/>
    </source>
</evidence>
<dbReference type="AlphaFoldDB" id="A0A1U8BPV9"/>
<dbReference type="GO" id="GO:0005524">
    <property type="term" value="F:ATP binding"/>
    <property type="evidence" value="ECO:0007669"/>
    <property type="project" value="UniProtKB-KW"/>
</dbReference>
<keyword evidence="2" id="KW-0677">Repeat</keyword>
<dbReference type="InterPro" id="IPR001611">
    <property type="entry name" value="Leu-rich_rpt"/>
</dbReference>
<dbReference type="KEGG" id="nnu:104613471"/>
<feature type="domain" description="R13L1/DRL21-like LRR repeat region" evidence="9">
    <location>
        <begin position="691"/>
        <end position="828"/>
    </location>
</feature>
<evidence type="ECO:0000259" key="6">
    <source>
        <dbReference type="Pfam" id="PF00931"/>
    </source>
</evidence>
<dbReference type="OMA" id="YDDSWSL"/>
<dbReference type="GO" id="GO:0051707">
    <property type="term" value="P:response to other organism"/>
    <property type="evidence" value="ECO:0007669"/>
    <property type="project" value="UniProtKB-ARBA"/>
</dbReference>
<dbReference type="Gene3D" id="1.20.5.4130">
    <property type="match status" value="1"/>
</dbReference>
<evidence type="ECO:0000259" key="9">
    <source>
        <dbReference type="Pfam" id="PF25019"/>
    </source>
</evidence>
<dbReference type="InterPro" id="IPR058922">
    <property type="entry name" value="WHD_DRP"/>
</dbReference>
<gene>
    <name evidence="11" type="primary">LOC104613471</name>
</gene>
<protein>
    <submittedName>
        <fullName evidence="11">Disease resistance protein RGA2-like</fullName>
    </submittedName>
</protein>
<evidence type="ECO:0000313" key="11">
    <source>
        <dbReference type="RefSeq" id="XP_010279598.1"/>
    </source>
</evidence>
<dbReference type="Gene3D" id="3.40.50.300">
    <property type="entry name" value="P-loop containing nucleotide triphosphate hydrolases"/>
    <property type="match status" value="1"/>
</dbReference>
<dbReference type="InterPro" id="IPR041118">
    <property type="entry name" value="Rx_N"/>
</dbReference>
<dbReference type="InterPro" id="IPR056789">
    <property type="entry name" value="LRR_R13L1-DRL21"/>
</dbReference>
<dbReference type="InterPro" id="IPR042197">
    <property type="entry name" value="Apaf_helical"/>
</dbReference>
<dbReference type="PRINTS" id="PR00364">
    <property type="entry name" value="DISEASERSIST"/>
</dbReference>
<dbReference type="FunFam" id="1.10.10.10:FF:000322">
    <property type="entry name" value="Probable disease resistance protein At1g63360"/>
    <property type="match status" value="1"/>
</dbReference>
<dbReference type="SUPFAM" id="SSF52540">
    <property type="entry name" value="P-loop containing nucleoside triphosphate hydrolases"/>
    <property type="match status" value="1"/>
</dbReference>
<organism evidence="10 11">
    <name type="scientific">Nelumbo nucifera</name>
    <name type="common">Sacred lotus</name>
    <dbReference type="NCBI Taxonomy" id="4432"/>
    <lineage>
        <taxon>Eukaryota</taxon>
        <taxon>Viridiplantae</taxon>
        <taxon>Streptophyta</taxon>
        <taxon>Embryophyta</taxon>
        <taxon>Tracheophyta</taxon>
        <taxon>Spermatophyta</taxon>
        <taxon>Magnoliopsida</taxon>
        <taxon>Proteales</taxon>
        <taxon>Nelumbonaceae</taxon>
        <taxon>Nelumbo</taxon>
    </lineage>
</organism>
<dbReference type="Pfam" id="PF18052">
    <property type="entry name" value="Rx_N"/>
    <property type="match status" value="1"/>
</dbReference>
<dbReference type="GO" id="GO:0043531">
    <property type="term" value="F:ADP binding"/>
    <property type="evidence" value="ECO:0007669"/>
    <property type="project" value="InterPro"/>
</dbReference>
<feature type="domain" description="NB-ARC" evidence="6">
    <location>
        <begin position="171"/>
        <end position="339"/>
    </location>
</feature>
<evidence type="ECO:0000259" key="7">
    <source>
        <dbReference type="Pfam" id="PF18052"/>
    </source>
</evidence>
<dbReference type="InterPro" id="IPR032675">
    <property type="entry name" value="LRR_dom_sf"/>
</dbReference>
<dbReference type="RefSeq" id="XP_010279598.1">
    <property type="nucleotide sequence ID" value="XM_010281296.1"/>
</dbReference>
<dbReference type="Pfam" id="PF25019">
    <property type="entry name" value="LRR_R13L1-DRL21"/>
    <property type="match status" value="1"/>
</dbReference>
<dbReference type="InterPro" id="IPR002182">
    <property type="entry name" value="NB-ARC"/>
</dbReference>
<evidence type="ECO:0000256" key="3">
    <source>
        <dbReference type="ARBA" id="ARBA00022741"/>
    </source>
</evidence>
<dbReference type="Proteomes" id="UP000189703">
    <property type="component" value="Unplaced"/>
</dbReference>
<sequence length="1076" mass="123147">MEAAVLCAFVEKLFGSLKSLVVQEYGLTTSVKKELEKLESTVSTIEAVLEDVEEKQLNSKAIGDFLWKLKDALDDADDVLDEFSTKVLRRREERRVLNKVRKFLSSSKQIIFRHHIGHEIKNVMERFVGIAAEKSKFHLTEGIISKNYESEERQRETTSIVLESEVYGRDDDKEKVVELLVDKFNENGISVIPIVGIEGLGKTTLAQLVYNDGRVKSLFELRMWIYVSDDFNVEKLTKQIIESATKRKCDVPNKDLLQRRLQEELNGRRYLLILDDVNNEDSEKWEELKKVLMSGARGSTIIVTSPSTKVARIMGTVDPYHLSFLSNDDCWELFRRRAFGVEEVPCNLVAIGKEIVRKCRGLPLAAKALGGLMRSKREEREWLYVRDHGDLLEDATGILPALKLSYDHLAPHLKQCFAYCALFPQDYRINKQTLIQLWIAEGFIQSSITGKEVEDIGNEYFSELVQRSFFQYAWEDEYGNFEWCKMHDLVHDLARFVGRTEWRMISITDNGPSSTGKGKRRVRHLSLDYGKSWLQGVQRINCNPFFHNEELKAARTLLVLNNRHGYVLQNLSSTLSYFKRLRVLSLGGMEIEKLPTSIDKLEHLRYLDISETRITKLPSSLASLLNLQTLKISNINQVVKLPKGLTKLINLRHLEFNKFSKEVQIPRRIGRLTGLQALSRFIVGEESGRSLTELQGLNNLRGEIIIKNLENVRNAGEAEGANLKSKPNLCSLWLFWSLKNDDRDSRSSRGGGNLGEEVFECICMQPHPNLRRLKVYGYPGRQTPGWMTKGNLSMPNLVEIQLWKCRKLEYVTALGHLPCLKTLGLYHMDSIRYMMDGSINTNHKGIGIAGGVPDEVVIFPSLTVLEIWNMPRMEGWLSGKEEEEEGTTPLLLLEDFVVVVQFPRLERLSIHSCPRLTSMPRLSTSSLKSLTLHRSNDMILTSLHKLSTTVSDCLTSFGSSLQHLTALHTLCIESAYEIVCLPESIQHLTKLDTLQISNCSKLECLPEWIHNLPSLRQLKLSYNPNLRNLPAALQRLHSLQTLQIRKCPQLERRCSKDRGEDWHKIAHIPHIQIIQY</sequence>
<dbReference type="PANTHER" id="PTHR36766:SF48">
    <property type="entry name" value="DISEASE RESISTANCE PROTEIN RGA3"/>
    <property type="match status" value="1"/>
</dbReference>
<dbReference type="SUPFAM" id="SSF52058">
    <property type="entry name" value="L domain-like"/>
    <property type="match status" value="1"/>
</dbReference>
<keyword evidence="1" id="KW-0433">Leucine-rich repeat</keyword>
<keyword evidence="10" id="KW-1185">Reference proteome</keyword>
<dbReference type="PANTHER" id="PTHR36766">
    <property type="entry name" value="PLANT BROAD-SPECTRUM MILDEW RESISTANCE PROTEIN RPW8"/>
    <property type="match status" value="1"/>
</dbReference>
<dbReference type="InterPro" id="IPR036388">
    <property type="entry name" value="WH-like_DNA-bd_sf"/>
</dbReference>
<dbReference type="GeneID" id="104613471"/>
<dbReference type="OrthoDB" id="37484at2759"/>
<name>A0A1U8BPV9_NELNU</name>
<dbReference type="Pfam" id="PF13855">
    <property type="entry name" value="LRR_8"/>
    <property type="match status" value="1"/>
</dbReference>
<dbReference type="GO" id="GO:0006952">
    <property type="term" value="P:defense response"/>
    <property type="evidence" value="ECO:0007669"/>
    <property type="project" value="UniProtKB-KW"/>
</dbReference>
<dbReference type="Pfam" id="PF00931">
    <property type="entry name" value="NB-ARC"/>
    <property type="match status" value="1"/>
</dbReference>
<keyword evidence="4" id="KW-0611">Plant defense</keyword>
<feature type="domain" description="Disease resistance protein winged helix" evidence="8">
    <location>
        <begin position="422"/>
        <end position="494"/>
    </location>
</feature>